<dbReference type="PANTHER" id="PTHR34295:SF4">
    <property type="entry name" value="BIOTIN TRANSPORTER BIOY-RELATED"/>
    <property type="match status" value="1"/>
</dbReference>
<keyword evidence="11" id="KW-1185">Reference proteome</keyword>
<evidence type="ECO:0000256" key="8">
    <source>
        <dbReference type="PIRNR" id="PIRNR016661"/>
    </source>
</evidence>
<gene>
    <name evidence="10" type="ORF">SAMN05421781_1298</name>
</gene>
<dbReference type="PIRSF" id="PIRSF016661">
    <property type="entry name" value="BioY"/>
    <property type="match status" value="1"/>
</dbReference>
<dbReference type="Pfam" id="PF02632">
    <property type="entry name" value="BioY"/>
    <property type="match status" value="1"/>
</dbReference>
<proteinExistence type="inferred from homology"/>
<dbReference type="EMBL" id="FNNC01000002">
    <property type="protein sequence ID" value="SDW40418.1"/>
    <property type="molecule type" value="Genomic_DNA"/>
</dbReference>
<comment type="subcellular location">
    <subcellularLocation>
        <location evidence="1 8">Cell membrane</location>
        <topology evidence="1 8">Multi-pass membrane protein</topology>
    </subcellularLocation>
</comment>
<name>A0A1H2T9B8_9BACI</name>
<accession>A0A1H2T9B8</accession>
<dbReference type="OrthoDB" id="9803495at2"/>
<feature type="transmembrane region" description="Helical" evidence="9">
    <location>
        <begin position="146"/>
        <end position="168"/>
    </location>
</feature>
<keyword evidence="3 8" id="KW-0813">Transport</keyword>
<evidence type="ECO:0000256" key="1">
    <source>
        <dbReference type="ARBA" id="ARBA00004651"/>
    </source>
</evidence>
<dbReference type="GO" id="GO:0015225">
    <property type="term" value="F:biotin transmembrane transporter activity"/>
    <property type="evidence" value="ECO:0007669"/>
    <property type="project" value="UniProtKB-UniRule"/>
</dbReference>
<evidence type="ECO:0000256" key="4">
    <source>
        <dbReference type="ARBA" id="ARBA00022475"/>
    </source>
</evidence>
<dbReference type="Gene3D" id="1.10.1760.20">
    <property type="match status" value="1"/>
</dbReference>
<evidence type="ECO:0000256" key="2">
    <source>
        <dbReference type="ARBA" id="ARBA00010692"/>
    </source>
</evidence>
<dbReference type="RefSeq" id="WP_091612674.1">
    <property type="nucleotide sequence ID" value="NZ_FNNC01000002.1"/>
</dbReference>
<evidence type="ECO:0000313" key="10">
    <source>
        <dbReference type="EMBL" id="SDW40418.1"/>
    </source>
</evidence>
<feature type="transmembrane region" description="Helical" evidence="9">
    <location>
        <begin position="32"/>
        <end position="50"/>
    </location>
</feature>
<dbReference type="Proteomes" id="UP000199488">
    <property type="component" value="Unassembled WGS sequence"/>
</dbReference>
<evidence type="ECO:0000256" key="3">
    <source>
        <dbReference type="ARBA" id="ARBA00022448"/>
    </source>
</evidence>
<comment type="similarity">
    <text evidence="2 8">Belongs to the BioY family.</text>
</comment>
<dbReference type="GO" id="GO:0005886">
    <property type="term" value="C:plasma membrane"/>
    <property type="evidence" value="ECO:0007669"/>
    <property type="project" value="UniProtKB-SubCell"/>
</dbReference>
<keyword evidence="4 8" id="KW-1003">Cell membrane</keyword>
<dbReference type="InterPro" id="IPR003784">
    <property type="entry name" value="BioY"/>
</dbReference>
<dbReference type="AlphaFoldDB" id="A0A1H2T9B8"/>
<feature type="transmembrane region" description="Helical" evidence="9">
    <location>
        <begin position="57"/>
        <end position="74"/>
    </location>
</feature>
<organism evidence="10 11">
    <name type="scientific">Marinococcus luteus</name>
    <dbReference type="NCBI Taxonomy" id="1122204"/>
    <lineage>
        <taxon>Bacteria</taxon>
        <taxon>Bacillati</taxon>
        <taxon>Bacillota</taxon>
        <taxon>Bacilli</taxon>
        <taxon>Bacillales</taxon>
        <taxon>Bacillaceae</taxon>
        <taxon>Marinococcus</taxon>
    </lineage>
</organism>
<reference evidence="10 11" key="1">
    <citation type="submission" date="2016-10" db="EMBL/GenBank/DDBJ databases">
        <authorList>
            <person name="de Groot N.N."/>
        </authorList>
    </citation>
    <scope>NUCLEOTIDE SEQUENCE [LARGE SCALE GENOMIC DNA]</scope>
    <source>
        <strain evidence="10 11">DSM 23126</strain>
    </source>
</reference>
<keyword evidence="5 9" id="KW-0812">Transmembrane</keyword>
<evidence type="ECO:0000256" key="6">
    <source>
        <dbReference type="ARBA" id="ARBA00022989"/>
    </source>
</evidence>
<evidence type="ECO:0000256" key="7">
    <source>
        <dbReference type="ARBA" id="ARBA00023136"/>
    </source>
</evidence>
<dbReference type="STRING" id="1122204.SAMN05421781_1298"/>
<evidence type="ECO:0000256" key="5">
    <source>
        <dbReference type="ARBA" id="ARBA00022692"/>
    </source>
</evidence>
<dbReference type="PANTHER" id="PTHR34295">
    <property type="entry name" value="BIOTIN TRANSPORTER BIOY"/>
    <property type="match status" value="1"/>
</dbReference>
<protein>
    <recommendedName>
        <fullName evidence="8">Biotin transporter</fullName>
    </recommendedName>
</protein>
<feature type="transmembrane region" description="Helical" evidence="9">
    <location>
        <begin position="115"/>
        <end position="140"/>
    </location>
</feature>
<feature type="transmembrane region" description="Helical" evidence="9">
    <location>
        <begin position="80"/>
        <end position="103"/>
    </location>
</feature>
<evidence type="ECO:0000313" key="11">
    <source>
        <dbReference type="Proteomes" id="UP000199488"/>
    </source>
</evidence>
<evidence type="ECO:0000256" key="9">
    <source>
        <dbReference type="SAM" id="Phobius"/>
    </source>
</evidence>
<feature type="transmembrane region" description="Helical" evidence="9">
    <location>
        <begin position="7"/>
        <end position="26"/>
    </location>
</feature>
<keyword evidence="6 9" id="KW-1133">Transmembrane helix</keyword>
<sequence>MRIQKIIYTALFAAIIAALGIVPPIPLPFSPVPITLQTLGVMLAGSLLGARYGGLSILLFVVLVMIGLPLLSGGRGGAGVLFGASGGYILSWPIGAFIIGWIAHSFRKPSFPKYLFANIVGGILVIYAGGVTYLSFLINIPWTTAAIQALAFLPGDIFKAVVAGFVAVRLNKQHKIRL</sequence>
<keyword evidence="7 8" id="KW-0472">Membrane</keyword>